<feature type="transmembrane region" description="Helical" evidence="2">
    <location>
        <begin position="43"/>
        <end position="64"/>
    </location>
</feature>
<evidence type="ECO:0000256" key="2">
    <source>
        <dbReference type="SAM" id="Phobius"/>
    </source>
</evidence>
<dbReference type="AlphaFoldDB" id="A0A517L942"/>
<feature type="transmembrane region" description="Helical" evidence="2">
    <location>
        <begin position="90"/>
        <end position="110"/>
    </location>
</feature>
<feature type="transmembrane region" description="Helical" evidence="2">
    <location>
        <begin position="195"/>
        <end position="214"/>
    </location>
</feature>
<evidence type="ECO:0000256" key="1">
    <source>
        <dbReference type="SAM" id="MobiDB-lite"/>
    </source>
</evidence>
<feature type="transmembrane region" description="Helical" evidence="2">
    <location>
        <begin position="122"/>
        <end position="139"/>
    </location>
</feature>
<feature type="region of interest" description="Disordered" evidence="1">
    <location>
        <begin position="308"/>
        <end position="332"/>
    </location>
</feature>
<protein>
    <recommendedName>
        <fullName evidence="5">Acyltransferase 3 domain-containing protein</fullName>
    </recommendedName>
</protein>
<evidence type="ECO:0000313" key="3">
    <source>
        <dbReference type="EMBL" id="QDS72147.1"/>
    </source>
</evidence>
<dbReference type="PANTHER" id="PTHR23028">
    <property type="entry name" value="ACETYLTRANSFERASE"/>
    <property type="match status" value="1"/>
</dbReference>
<keyword evidence="2" id="KW-1133">Transmembrane helix</keyword>
<dbReference type="InterPro" id="IPR050879">
    <property type="entry name" value="Acyltransferase_3"/>
</dbReference>
<dbReference type="EMBL" id="CP042191">
    <property type="protein sequence ID" value="QDS72147.1"/>
    <property type="molecule type" value="Genomic_DNA"/>
</dbReference>
<dbReference type="STRING" id="50376.A0A517L942"/>
<keyword evidence="2" id="KW-0812">Transmembrane</keyword>
<organism evidence="3 4">
    <name type="scientific">Venturia effusa</name>
    <dbReference type="NCBI Taxonomy" id="50376"/>
    <lineage>
        <taxon>Eukaryota</taxon>
        <taxon>Fungi</taxon>
        <taxon>Dikarya</taxon>
        <taxon>Ascomycota</taxon>
        <taxon>Pezizomycotina</taxon>
        <taxon>Dothideomycetes</taxon>
        <taxon>Pleosporomycetidae</taxon>
        <taxon>Venturiales</taxon>
        <taxon>Venturiaceae</taxon>
        <taxon>Venturia</taxon>
    </lineage>
</organism>
<reference evidence="3 4" key="1">
    <citation type="submission" date="2019-07" db="EMBL/GenBank/DDBJ databases">
        <title>Finished genome of Venturia effusa.</title>
        <authorList>
            <person name="Young C.A."/>
            <person name="Cox M.P."/>
            <person name="Ganley A.R.D."/>
            <person name="David W.J."/>
        </authorList>
    </citation>
    <scope>NUCLEOTIDE SEQUENCE [LARGE SCALE GENOMIC DNA]</scope>
    <source>
        <strain evidence="4">albino</strain>
    </source>
</reference>
<dbReference type="PANTHER" id="PTHR23028:SF128">
    <property type="entry name" value="ACYLTRANSFERASE 3 DOMAIN-CONTAINING PROTEIN"/>
    <property type="match status" value="1"/>
</dbReference>
<evidence type="ECO:0000313" key="4">
    <source>
        <dbReference type="Proteomes" id="UP000316270"/>
    </source>
</evidence>
<proteinExistence type="predicted"/>
<feature type="transmembrane region" description="Helical" evidence="2">
    <location>
        <begin position="165"/>
        <end position="183"/>
    </location>
</feature>
<evidence type="ECO:0008006" key="5">
    <source>
        <dbReference type="Google" id="ProtNLM"/>
    </source>
</evidence>
<name>A0A517L942_9PEZI</name>
<accession>A0A517L942</accession>
<dbReference type="OrthoDB" id="5405781at2759"/>
<sequence>MVESPWLNNTSPLPSESVSAAVRSLIKNIFETWKGKNALDRNLWVVPVILQGSLTLYVALLALVRATPGYRMLCLGALFVYSWYNNEALAGVAIFAGAILAELSMVPTIGRFASSSNITNRILPFVLVTLGLYLSSFPSHKPTWAGWSNTLEYIGRAIFPKGSEIWSAWASAGSILLLTGIVLSEPLQKFLSHPAFLYLGAHSFPIYLIHGPLLRSTLNWMLYMFIPPEWSHEKQGDNMSILKARYPIPPAIRFVIAFPIFFALLLWLAQLWTAKIEPQCGRLTKWLEDTVCGSSPEIPTYQMTLKEFAERSSSSGSSQSSSPTLNEDVLPR</sequence>
<dbReference type="Proteomes" id="UP000316270">
    <property type="component" value="Chromosome 7"/>
</dbReference>
<keyword evidence="4" id="KW-1185">Reference proteome</keyword>
<feature type="transmembrane region" description="Helical" evidence="2">
    <location>
        <begin position="251"/>
        <end position="269"/>
    </location>
</feature>
<keyword evidence="2" id="KW-0472">Membrane</keyword>
<feature type="compositionally biased region" description="Low complexity" evidence="1">
    <location>
        <begin position="312"/>
        <end position="322"/>
    </location>
</feature>
<gene>
    <name evidence="3" type="ORF">FKW77_004299</name>
</gene>